<reference evidence="1 2" key="1">
    <citation type="submission" date="2018-08" db="EMBL/GenBank/DDBJ databases">
        <authorList>
            <person name="Laetsch R D."/>
            <person name="Stevens L."/>
            <person name="Kumar S."/>
            <person name="Blaxter L. M."/>
        </authorList>
    </citation>
    <scope>NUCLEOTIDE SEQUENCE [LARGE SCALE GENOMIC DNA]</scope>
</reference>
<evidence type="ECO:0000313" key="2">
    <source>
        <dbReference type="Proteomes" id="UP000277928"/>
    </source>
</evidence>
<protein>
    <submittedName>
        <fullName evidence="1">Uncharacterized protein</fullName>
    </submittedName>
</protein>
<accession>A0A3P6VAK2</accession>
<sequence length="77" mass="8542">MELPAQCCQQARCSYLTADRVNSSATQELPHRWYSSCAFTSAVLCHSTRATARSGHGSVTLVGRRLRTKGVFLLFLH</sequence>
<dbReference type="EMBL" id="UYRX01000879">
    <property type="protein sequence ID" value="VDK86854.1"/>
    <property type="molecule type" value="Genomic_DNA"/>
</dbReference>
<dbReference type="AlphaFoldDB" id="A0A3P6VAK2"/>
<proteinExistence type="predicted"/>
<organism evidence="1 2">
    <name type="scientific">Litomosoides sigmodontis</name>
    <name type="common">Filarial nematode worm</name>
    <dbReference type="NCBI Taxonomy" id="42156"/>
    <lineage>
        <taxon>Eukaryota</taxon>
        <taxon>Metazoa</taxon>
        <taxon>Ecdysozoa</taxon>
        <taxon>Nematoda</taxon>
        <taxon>Chromadorea</taxon>
        <taxon>Rhabditida</taxon>
        <taxon>Spirurina</taxon>
        <taxon>Spiruromorpha</taxon>
        <taxon>Filarioidea</taxon>
        <taxon>Onchocercidae</taxon>
        <taxon>Litomosoides</taxon>
    </lineage>
</organism>
<name>A0A3P6VAK2_LITSI</name>
<gene>
    <name evidence="1" type="ORF">NLS_LOCUS7847</name>
</gene>
<evidence type="ECO:0000313" key="1">
    <source>
        <dbReference type="EMBL" id="VDK86854.1"/>
    </source>
</evidence>
<dbReference type="Proteomes" id="UP000277928">
    <property type="component" value="Unassembled WGS sequence"/>
</dbReference>
<keyword evidence="2" id="KW-1185">Reference proteome</keyword>